<dbReference type="InterPro" id="IPR001173">
    <property type="entry name" value="Glyco_trans_2-like"/>
</dbReference>
<comment type="similarity">
    <text evidence="1">Belongs to the glycosyltransferase 2 family.</text>
</comment>
<evidence type="ECO:0000256" key="3">
    <source>
        <dbReference type="ARBA" id="ARBA00022679"/>
    </source>
</evidence>
<dbReference type="SUPFAM" id="SSF53448">
    <property type="entry name" value="Nucleotide-diphospho-sugar transferases"/>
    <property type="match status" value="1"/>
</dbReference>
<gene>
    <name evidence="6" type="ORF">IU514_17475</name>
</gene>
<protein>
    <submittedName>
        <fullName evidence="6">Glycosyltransferase</fullName>
    </submittedName>
</protein>
<feature type="domain" description="Glycosyl transferase family 1" evidence="4">
    <location>
        <begin position="625"/>
        <end position="713"/>
    </location>
</feature>
<evidence type="ECO:0000259" key="5">
    <source>
        <dbReference type="Pfam" id="PF00535"/>
    </source>
</evidence>
<keyword evidence="7" id="KW-1185">Reference proteome</keyword>
<reference evidence="6 7" key="1">
    <citation type="submission" date="2020-11" db="EMBL/GenBank/DDBJ databases">
        <title>Draft Genome Sequence and Secondary Metabolite Biosynthetic Potential of the Lysobacter niastensis Type strain DSM 18481.</title>
        <authorList>
            <person name="Turrini P."/>
            <person name="Artuso I."/>
            <person name="Tescari M."/>
            <person name="Lugli G.A."/>
            <person name="Frangipani E."/>
            <person name="Ventura M."/>
            <person name="Visca P."/>
        </authorList>
    </citation>
    <scope>NUCLEOTIDE SEQUENCE [LARGE SCALE GENOMIC DNA]</scope>
    <source>
        <strain evidence="6 7">DSM 18481</strain>
    </source>
</reference>
<evidence type="ECO:0000256" key="2">
    <source>
        <dbReference type="ARBA" id="ARBA00022676"/>
    </source>
</evidence>
<dbReference type="Gene3D" id="3.40.50.2000">
    <property type="entry name" value="Glycogen Phosphorylase B"/>
    <property type="match status" value="2"/>
</dbReference>
<dbReference type="Pfam" id="PF00535">
    <property type="entry name" value="Glycos_transf_2"/>
    <property type="match status" value="1"/>
</dbReference>
<comment type="caution">
    <text evidence="6">The sequence shown here is derived from an EMBL/GenBank/DDBJ whole genome shotgun (WGS) entry which is preliminary data.</text>
</comment>
<dbReference type="RefSeq" id="WP_194932425.1">
    <property type="nucleotide sequence ID" value="NZ_JADLZT010000011.1"/>
</dbReference>
<evidence type="ECO:0000313" key="6">
    <source>
        <dbReference type="EMBL" id="MBF6025822.1"/>
    </source>
</evidence>
<evidence type="ECO:0000313" key="7">
    <source>
        <dbReference type="Proteomes" id="UP001429984"/>
    </source>
</evidence>
<organism evidence="6 7">
    <name type="scientific">Lysobacter niastensis</name>
    <dbReference type="NCBI Taxonomy" id="380629"/>
    <lineage>
        <taxon>Bacteria</taxon>
        <taxon>Pseudomonadati</taxon>
        <taxon>Pseudomonadota</taxon>
        <taxon>Gammaproteobacteria</taxon>
        <taxon>Lysobacterales</taxon>
        <taxon>Lysobacteraceae</taxon>
        <taxon>Lysobacter</taxon>
    </lineage>
</organism>
<dbReference type="Pfam" id="PF13692">
    <property type="entry name" value="Glyco_trans_1_4"/>
    <property type="match status" value="1"/>
</dbReference>
<dbReference type="Gene3D" id="3.40.50.11090">
    <property type="match status" value="1"/>
</dbReference>
<dbReference type="EMBL" id="JADLZT010000011">
    <property type="protein sequence ID" value="MBF6025822.1"/>
    <property type="molecule type" value="Genomic_DNA"/>
</dbReference>
<sequence length="1088" mass="118675">MTVADRESLAGSSLFDERWYLEQYPEVAELQMSPLEHYLSIGADLGRDPGPGFSTNYYLSAYPDVAKDGVNPLLHYVKHGCHEGRSVQPRGAEAFARDVDIVVPVYNALDDLALCLDALVRHGDGYRTRVIVVNDGSGAETTKWLREFRDAHKDVIALVEHEVNRGYTRAVNTGLRHSDSAYVITLNSDTIVTPGWLAGLIRCARSSERIGIVGALSNAATWQSVPELFDYTGAFAINELIDGVTPDGMARIVAEVADRNYPRVNFINGFCFLIKREVVEAIGVMDEQAFPEGYGEENDYCIRAADAGYELAIAVDSYVYHAKSKSFGHERRRALSKRGAEALARKHTAQRVAALVADTRCKVPLERIRQRIRHRLARHEVAPVDPLSLRIVFLLPVKGGSGGAHSVVQEVAGLRRLGVNAKVAVRATLVGSFLAQYAELEDAEQCFVGFDEASLPALADDADILVATIFTSVTKVRDLCSTRPWVLPAYYVQDYEPLFFEPATDHWHAARASYTALPSGLLFAKTHWICEQVENHHGVKVNKVLPSIDHAVYKPVPRGVSGRSSVRVSAMIRPQTPRRGAARTMRVLKRLVAQFGHGVSVNVFGCESDSSHWGGLEADFAFTNHGTLKREEVASVLSASDVFIDLSDYQAFGRTALEAMACGAVSVVPCHGGADEYAVDGVNAIVVDPFDENECAKQIEAVVGNPPRLASLKVAAMAKASEYSIHRAAMSELAVFASAVAEHRMRNKVKPRRTVHVLPAINPDGSISVRSEATTLLPLMSPEVMRRWRVNVVRDALPEAQPGEAVVLSWPRHDMGPELEGWVQRTAQAGASVVLDVTTSLTGAGSCIDVAVPPANAHVPERVRRHVTCVVIGDGTDETLFAWCDQVKRRPCGLAPQLWFPSKQPKKVSDKTGNGRLKIGFLGTLGTQSMQLLKAALQVIEREHGAKVQVEVIGAFQSGPVEFGARVGLPRRRDYLGFVDWLHRRVDWDICLLPCGDDPVARTAFLEVAALGSAIVCSRSAALEGLARDGKNCLMAGDQPLEWASAIGRLIDESKLRSNLANAALLDSKRECVDGAPAGEFVNFFEGL</sequence>
<dbReference type="CDD" id="cd03801">
    <property type="entry name" value="GT4_PimA-like"/>
    <property type="match status" value="1"/>
</dbReference>
<keyword evidence="3" id="KW-0808">Transferase</keyword>
<dbReference type="Gene3D" id="3.90.550.10">
    <property type="entry name" value="Spore Coat Polysaccharide Biosynthesis Protein SpsA, Chain A"/>
    <property type="match status" value="1"/>
</dbReference>
<dbReference type="PANTHER" id="PTHR43179:SF12">
    <property type="entry name" value="GALACTOFURANOSYLTRANSFERASE GLFT2"/>
    <property type="match status" value="1"/>
</dbReference>
<dbReference type="InterPro" id="IPR029044">
    <property type="entry name" value="Nucleotide-diphossugar_trans"/>
</dbReference>
<dbReference type="InterPro" id="IPR001296">
    <property type="entry name" value="Glyco_trans_1"/>
</dbReference>
<dbReference type="Proteomes" id="UP001429984">
    <property type="component" value="Unassembled WGS sequence"/>
</dbReference>
<feature type="domain" description="Glycosyltransferase 2-like" evidence="5">
    <location>
        <begin position="101"/>
        <end position="214"/>
    </location>
</feature>
<dbReference type="PANTHER" id="PTHR43179">
    <property type="entry name" value="RHAMNOSYLTRANSFERASE WBBL"/>
    <property type="match status" value="1"/>
</dbReference>
<dbReference type="Pfam" id="PF00534">
    <property type="entry name" value="Glycos_transf_1"/>
    <property type="match status" value="1"/>
</dbReference>
<name>A0ABS0BCZ5_9GAMM</name>
<evidence type="ECO:0000259" key="4">
    <source>
        <dbReference type="Pfam" id="PF00534"/>
    </source>
</evidence>
<proteinExistence type="inferred from homology"/>
<accession>A0ABS0BCZ5</accession>
<evidence type="ECO:0000256" key="1">
    <source>
        <dbReference type="ARBA" id="ARBA00006739"/>
    </source>
</evidence>
<dbReference type="SUPFAM" id="SSF53756">
    <property type="entry name" value="UDP-Glycosyltransferase/glycogen phosphorylase"/>
    <property type="match status" value="2"/>
</dbReference>
<keyword evidence="2" id="KW-0328">Glycosyltransferase</keyword>